<evidence type="ECO:0000256" key="4">
    <source>
        <dbReference type="ARBA" id="ARBA00023136"/>
    </source>
</evidence>
<evidence type="ECO:0000259" key="7">
    <source>
        <dbReference type="PROSITE" id="PS50893"/>
    </source>
</evidence>
<evidence type="ECO:0008006" key="11">
    <source>
        <dbReference type="Google" id="ProtNLM"/>
    </source>
</evidence>
<dbReference type="GO" id="GO:0005886">
    <property type="term" value="C:plasma membrane"/>
    <property type="evidence" value="ECO:0007669"/>
    <property type="project" value="UniProtKB-SubCell"/>
</dbReference>
<dbReference type="InterPro" id="IPR036640">
    <property type="entry name" value="ABC1_TM_sf"/>
</dbReference>
<gene>
    <name evidence="9" type="ORF">AXF14_04015</name>
</gene>
<dbReference type="RefSeq" id="WP_067941037.1">
    <property type="nucleotide sequence ID" value="NZ_CP014228.1"/>
</dbReference>
<dbReference type="PROSITE" id="PS50929">
    <property type="entry name" value="ABC_TM1F"/>
    <property type="match status" value="1"/>
</dbReference>
<accession>A0A109W2C1</accession>
<dbReference type="OrthoDB" id="4966664at2"/>
<feature type="region of interest" description="Disordered" evidence="5">
    <location>
        <begin position="667"/>
        <end position="721"/>
    </location>
</feature>
<dbReference type="InterPro" id="IPR003439">
    <property type="entry name" value="ABC_transporter-like_ATP-bd"/>
</dbReference>
<dbReference type="InterPro" id="IPR011527">
    <property type="entry name" value="ABC1_TM_dom"/>
</dbReference>
<dbReference type="SUPFAM" id="SSF90123">
    <property type="entry name" value="ABC transporter transmembrane region"/>
    <property type="match status" value="1"/>
</dbReference>
<feature type="compositionally biased region" description="Basic and acidic residues" evidence="5">
    <location>
        <begin position="20"/>
        <end position="31"/>
    </location>
</feature>
<dbReference type="PROSITE" id="PS50893">
    <property type="entry name" value="ABC_TRANSPORTER_2"/>
    <property type="match status" value="1"/>
</dbReference>
<feature type="transmembrane region" description="Helical" evidence="6">
    <location>
        <begin position="203"/>
        <end position="225"/>
    </location>
</feature>
<dbReference type="AlphaFoldDB" id="A0A109W2C1"/>
<dbReference type="SUPFAM" id="SSF52540">
    <property type="entry name" value="P-loop containing nucleoside triphosphate hydrolases"/>
    <property type="match status" value="1"/>
</dbReference>
<evidence type="ECO:0000256" key="1">
    <source>
        <dbReference type="ARBA" id="ARBA00004651"/>
    </source>
</evidence>
<protein>
    <recommendedName>
        <fullName evidence="11">ABC transporter permease</fullName>
    </recommendedName>
</protein>
<dbReference type="Pfam" id="PF00005">
    <property type="entry name" value="ABC_tran"/>
    <property type="match status" value="1"/>
</dbReference>
<dbReference type="STRING" id="111015.AXF14_04015"/>
<proteinExistence type="predicted"/>
<evidence type="ECO:0000256" key="3">
    <source>
        <dbReference type="ARBA" id="ARBA00022989"/>
    </source>
</evidence>
<evidence type="ECO:0000256" key="2">
    <source>
        <dbReference type="ARBA" id="ARBA00022692"/>
    </source>
</evidence>
<keyword evidence="4 6" id="KW-0472">Membrane</keyword>
<dbReference type="Gene3D" id="3.40.50.300">
    <property type="entry name" value="P-loop containing nucleotide triphosphate hydrolases"/>
    <property type="match status" value="1"/>
</dbReference>
<evidence type="ECO:0000313" key="10">
    <source>
        <dbReference type="Proteomes" id="UP000065220"/>
    </source>
</evidence>
<sequence length="721" mass="74750">MTSRTTPAPAAAPAPSGPDDVARRTAADRRPGSRPARPGTAPDAGPRLARHPHRWPSFLTITPDPRPALTRVFADRPGAWVRALLRGSWLPLLVASILSALSYLAAGLISPVIGAVVDHGLDHGLSSHLVPGLLALAGLGIGAGLIGGLTEMFSMGAWATGWQPSARGAAHRLGDRPRAVTREIASGDVVSTVTADSDSIGALMYFVANVVGALVSTVVIGVLMLRMDVGLGLLVLLGLPVVLVLVGALLKPLNKRMSVQREEQGRLTTVTTDVVAGLRVLRGIGGEDVYSARYAEQSAKVRDAGIRVASTQALLAAIRAGAPMILTAAVVGTTAEAAFSGRITVGDFVTFYGYTTYLIWPLGSLADLMQFMTRAWVGAKKVSRVAAVEPLTTDDAVDPAAVIDATGDLVDGASGVRLRGGVMTALVCAVPGASAALAERLGRPDDVAAVTLGGTDLRRVPVAEVRRTVVVSGAHAEAFAGPLAAEVLGDDVPLAATRGLSELIRMHAVALRPDATRADVALTTEQEATASRALEVAVAGDVLDSLGGLTGQLTEKARNLSGGQRQRLALARAVARRSPVLVLVEPTSALDSHTEDLVAQRLRAERTGATTVVVTPSPLLLSRCDEVVLLEADGEGPDASVRETARGTHHELSDLAAYRAVVERGADPVTTPSPRSGHPDSEIGTFSTGDRSDDQDVPISRSTSPDLGGAETAVERKEGDR</sequence>
<organism evidence="9 10">
    <name type="scientific">Actinomyces radicidentis</name>
    <dbReference type="NCBI Taxonomy" id="111015"/>
    <lineage>
        <taxon>Bacteria</taxon>
        <taxon>Bacillati</taxon>
        <taxon>Actinomycetota</taxon>
        <taxon>Actinomycetes</taxon>
        <taxon>Actinomycetales</taxon>
        <taxon>Actinomycetaceae</taxon>
        <taxon>Actinomyces</taxon>
    </lineage>
</organism>
<dbReference type="Gene3D" id="1.20.1560.10">
    <property type="entry name" value="ABC transporter type 1, transmembrane domain"/>
    <property type="match status" value="1"/>
</dbReference>
<dbReference type="GO" id="GO:0016887">
    <property type="term" value="F:ATP hydrolysis activity"/>
    <property type="evidence" value="ECO:0007669"/>
    <property type="project" value="InterPro"/>
</dbReference>
<dbReference type="GO" id="GO:0015421">
    <property type="term" value="F:ABC-type oligopeptide transporter activity"/>
    <property type="evidence" value="ECO:0007669"/>
    <property type="project" value="TreeGrafter"/>
</dbReference>
<dbReference type="InterPro" id="IPR039421">
    <property type="entry name" value="Type_1_exporter"/>
</dbReference>
<evidence type="ECO:0000256" key="5">
    <source>
        <dbReference type="SAM" id="MobiDB-lite"/>
    </source>
</evidence>
<dbReference type="InterPro" id="IPR027417">
    <property type="entry name" value="P-loop_NTPase"/>
</dbReference>
<dbReference type="EMBL" id="CP014228">
    <property type="protein sequence ID" value="AMD86913.1"/>
    <property type="molecule type" value="Genomic_DNA"/>
</dbReference>
<feature type="region of interest" description="Disordered" evidence="5">
    <location>
        <begin position="1"/>
        <end position="51"/>
    </location>
</feature>
<dbReference type="PROSITE" id="PS00211">
    <property type="entry name" value="ABC_TRANSPORTER_1"/>
    <property type="match status" value="1"/>
</dbReference>
<keyword evidence="3 6" id="KW-1133">Transmembrane helix</keyword>
<comment type="subcellular location">
    <subcellularLocation>
        <location evidence="1">Cell membrane</location>
        <topology evidence="1">Multi-pass membrane protein</topology>
    </subcellularLocation>
</comment>
<dbReference type="PANTHER" id="PTHR43394">
    <property type="entry name" value="ATP-DEPENDENT PERMEASE MDL1, MITOCHONDRIAL"/>
    <property type="match status" value="1"/>
</dbReference>
<evidence type="ECO:0000313" key="9">
    <source>
        <dbReference type="EMBL" id="AMD86913.1"/>
    </source>
</evidence>
<feature type="transmembrane region" description="Helical" evidence="6">
    <location>
        <begin position="129"/>
        <end position="149"/>
    </location>
</feature>
<feature type="domain" description="ABC transporter" evidence="7">
    <location>
        <begin position="391"/>
        <end position="657"/>
    </location>
</feature>
<dbReference type="Pfam" id="PF00664">
    <property type="entry name" value="ABC_membrane"/>
    <property type="match status" value="1"/>
</dbReference>
<dbReference type="Proteomes" id="UP000065220">
    <property type="component" value="Chromosome"/>
</dbReference>
<keyword evidence="2 6" id="KW-0812">Transmembrane</keyword>
<evidence type="ECO:0000256" key="6">
    <source>
        <dbReference type="SAM" id="Phobius"/>
    </source>
</evidence>
<evidence type="ECO:0000259" key="8">
    <source>
        <dbReference type="PROSITE" id="PS50929"/>
    </source>
</evidence>
<keyword evidence="10" id="KW-1185">Reference proteome</keyword>
<feature type="domain" description="ABC transmembrane type-1" evidence="8">
    <location>
        <begin position="93"/>
        <end position="374"/>
    </location>
</feature>
<dbReference type="KEGG" id="ard:AXF14_04015"/>
<feature type="transmembrane region" description="Helical" evidence="6">
    <location>
        <begin position="231"/>
        <end position="250"/>
    </location>
</feature>
<dbReference type="GO" id="GO:0005524">
    <property type="term" value="F:ATP binding"/>
    <property type="evidence" value="ECO:0007669"/>
    <property type="project" value="InterPro"/>
</dbReference>
<name>A0A109W2C1_ACTRD</name>
<feature type="transmembrane region" description="Helical" evidence="6">
    <location>
        <begin position="92"/>
        <end position="117"/>
    </location>
</feature>
<reference evidence="10" key="1">
    <citation type="submission" date="2016-02" db="EMBL/GenBank/DDBJ databases">
        <authorList>
            <person name="Holder M.E."/>
            <person name="Ajami N.J."/>
            <person name="Petrosino J.F."/>
        </authorList>
    </citation>
    <scope>NUCLEOTIDE SEQUENCE [LARGE SCALE GENOMIC DNA]</scope>
    <source>
        <strain evidence="10">CCUG 36733</strain>
    </source>
</reference>
<dbReference type="PRINTS" id="PR00173">
    <property type="entry name" value="EDTRNSPORT"/>
</dbReference>
<dbReference type="InterPro" id="IPR017871">
    <property type="entry name" value="ABC_transporter-like_CS"/>
</dbReference>
<dbReference type="PANTHER" id="PTHR43394:SF1">
    <property type="entry name" value="ATP-BINDING CASSETTE SUB-FAMILY B MEMBER 10, MITOCHONDRIAL"/>
    <property type="match status" value="1"/>
</dbReference>